<dbReference type="RefSeq" id="WP_222822627.1">
    <property type="nucleotide sequence ID" value="NZ_CP082237.1"/>
</dbReference>
<sequence length="193" mass="20960">MVNVIWFGLIVIGVIVAALEGNLQAVNEAAFEGAKEGVTICFGLISILVFWLGMMKIARESGLLETFAKILSPVAHRLFPDVPKDHPAMGYILANMSANLFGLGNAATPMGIKAMEELQKLNPHKEKATPAMITLMALNTSSITLIPTTVIAIRLNYGSSNAVEIVGITLFATFCSTLIAVMLDRWCRRRYGY</sequence>
<protein>
    <submittedName>
        <fullName evidence="3">Spore maturation protein</fullName>
    </submittedName>
</protein>
<evidence type="ECO:0000313" key="4">
    <source>
        <dbReference type="Proteomes" id="UP000825179"/>
    </source>
</evidence>
<evidence type="ECO:0000313" key="3">
    <source>
        <dbReference type="EMBL" id="QZT33147.1"/>
    </source>
</evidence>
<name>A0A8X8I346_CALTT</name>
<keyword evidence="1" id="KW-0472">Membrane</keyword>
<keyword evidence="1" id="KW-1133">Transmembrane helix</keyword>
<proteinExistence type="predicted"/>
<reference evidence="3 4" key="1">
    <citation type="journal article" date="2020" name="Extremophiles">
        <title>Genomic analysis of Caldalkalibacillus thermarum TA2.A1 reveals aerobic alkaliphilic metabolism and evolutionary hallmarks linking alkaliphilic bacteria and plant life.</title>
        <authorList>
            <person name="de Jong S.I."/>
            <person name="van den Broek M.A."/>
            <person name="Merkel A.Y."/>
            <person name="de la Torre Cortes P."/>
            <person name="Kalamorz F."/>
            <person name="Cook G.M."/>
            <person name="van Loosdrecht M.C.M."/>
            <person name="McMillan D.G.G."/>
        </authorList>
    </citation>
    <scope>NUCLEOTIDE SEQUENCE [LARGE SCALE GENOMIC DNA]</scope>
    <source>
        <strain evidence="3 4">TA2.A1</strain>
    </source>
</reference>
<organism evidence="3 4">
    <name type="scientific">Caldalkalibacillus thermarum (strain TA2.A1)</name>
    <dbReference type="NCBI Taxonomy" id="986075"/>
    <lineage>
        <taxon>Bacteria</taxon>
        <taxon>Bacillati</taxon>
        <taxon>Bacillota</taxon>
        <taxon>Bacilli</taxon>
        <taxon>Bacillales</taxon>
        <taxon>Bacillaceae</taxon>
        <taxon>Caldalkalibacillus</taxon>
    </lineage>
</organism>
<dbReference type="InterPro" id="IPR011642">
    <property type="entry name" value="Gate_dom"/>
</dbReference>
<feature type="transmembrane region" description="Helical" evidence="1">
    <location>
        <begin position="165"/>
        <end position="183"/>
    </location>
</feature>
<dbReference type="AlphaFoldDB" id="A0A8X8I346"/>
<keyword evidence="4" id="KW-1185">Reference proteome</keyword>
<gene>
    <name evidence="3" type="ORF">HUR95_12645</name>
</gene>
<feature type="transmembrane region" description="Helical" evidence="1">
    <location>
        <begin position="37"/>
        <end position="54"/>
    </location>
</feature>
<accession>A0A8X8I346</accession>
<keyword evidence="1" id="KW-0812">Transmembrane</keyword>
<feature type="transmembrane region" description="Helical" evidence="1">
    <location>
        <begin position="6"/>
        <end position="25"/>
    </location>
</feature>
<feature type="domain" description="Nucleoside transporter/FeoB GTPase Gate" evidence="2">
    <location>
        <begin position="42"/>
        <end position="151"/>
    </location>
</feature>
<dbReference type="Proteomes" id="UP000825179">
    <property type="component" value="Chromosome"/>
</dbReference>
<feature type="transmembrane region" description="Helical" evidence="1">
    <location>
        <begin position="88"/>
        <end position="107"/>
    </location>
</feature>
<dbReference type="EMBL" id="CP082237">
    <property type="protein sequence ID" value="QZT33147.1"/>
    <property type="molecule type" value="Genomic_DNA"/>
</dbReference>
<evidence type="ECO:0000256" key="1">
    <source>
        <dbReference type="SAM" id="Phobius"/>
    </source>
</evidence>
<feature type="transmembrane region" description="Helical" evidence="1">
    <location>
        <begin position="128"/>
        <end position="153"/>
    </location>
</feature>
<evidence type="ECO:0000259" key="2">
    <source>
        <dbReference type="Pfam" id="PF07670"/>
    </source>
</evidence>
<dbReference type="KEGG" id="cthu:HUR95_12645"/>
<dbReference type="Pfam" id="PF07670">
    <property type="entry name" value="Gate"/>
    <property type="match status" value="1"/>
</dbReference>